<gene>
    <name evidence="1" type="ORF">A2Z11_01435</name>
</gene>
<sequence>MTENIKDFIEFHNAHVLSLELISSFENVSNFATQKHIALEDLSIEKHRLPFINWCTSIASSKI</sequence>
<evidence type="ECO:0000313" key="2">
    <source>
        <dbReference type="Proteomes" id="UP000176389"/>
    </source>
</evidence>
<evidence type="ECO:0000313" key="1">
    <source>
        <dbReference type="EMBL" id="OGY26829.1"/>
    </source>
</evidence>
<accession>A0A1G1WGH5</accession>
<dbReference type="EMBL" id="MHCS01000009">
    <property type="protein sequence ID" value="OGY26829.1"/>
    <property type="molecule type" value="Genomic_DNA"/>
</dbReference>
<name>A0A1G1WGH5_9BACT</name>
<organism evidence="1 2">
    <name type="scientific">Candidatus Woykebacteria bacterium RBG_16_43_9</name>
    <dbReference type="NCBI Taxonomy" id="1802596"/>
    <lineage>
        <taxon>Bacteria</taxon>
        <taxon>Candidatus Woykeibacteriota</taxon>
    </lineage>
</organism>
<dbReference type="Proteomes" id="UP000176389">
    <property type="component" value="Unassembled WGS sequence"/>
</dbReference>
<comment type="caution">
    <text evidence="1">The sequence shown here is derived from an EMBL/GenBank/DDBJ whole genome shotgun (WGS) entry which is preliminary data.</text>
</comment>
<dbReference type="AlphaFoldDB" id="A0A1G1WGH5"/>
<protein>
    <submittedName>
        <fullName evidence="1">Uncharacterized protein</fullName>
    </submittedName>
</protein>
<reference evidence="1 2" key="1">
    <citation type="journal article" date="2016" name="Nat. Commun.">
        <title>Thousands of microbial genomes shed light on interconnected biogeochemical processes in an aquifer system.</title>
        <authorList>
            <person name="Anantharaman K."/>
            <person name="Brown C.T."/>
            <person name="Hug L.A."/>
            <person name="Sharon I."/>
            <person name="Castelle C.J."/>
            <person name="Probst A.J."/>
            <person name="Thomas B.C."/>
            <person name="Singh A."/>
            <person name="Wilkins M.J."/>
            <person name="Karaoz U."/>
            <person name="Brodie E.L."/>
            <person name="Williams K.H."/>
            <person name="Hubbard S.S."/>
            <person name="Banfield J.F."/>
        </authorList>
    </citation>
    <scope>NUCLEOTIDE SEQUENCE [LARGE SCALE GENOMIC DNA]</scope>
</reference>
<proteinExistence type="predicted"/>